<comment type="cofactor">
    <cofactor evidence="7">
        <name>Mg(2+)</name>
        <dbReference type="ChEBI" id="CHEBI:18420"/>
    </cofactor>
    <cofactor evidence="7">
        <name>Mn(2+)</name>
        <dbReference type="ChEBI" id="CHEBI:29035"/>
    </cofactor>
    <text evidence="7">Divalent metal cations. Prefers magnesium or manganese.</text>
</comment>
<evidence type="ECO:0000259" key="9">
    <source>
        <dbReference type="SMART" id="SM00919"/>
    </source>
</evidence>
<dbReference type="InterPro" id="IPR012302">
    <property type="entry name" value="Malic_NAD-bd"/>
</dbReference>
<accession>A0A2T0LFS1</accession>
<dbReference type="Proteomes" id="UP000237797">
    <property type="component" value="Unassembled WGS sequence"/>
</dbReference>
<keyword evidence="4" id="KW-0560">Oxidoreductase</keyword>
<dbReference type="SMART" id="SM01274">
    <property type="entry name" value="malic"/>
    <property type="match status" value="1"/>
</dbReference>
<dbReference type="SUPFAM" id="SSF51735">
    <property type="entry name" value="NAD(P)-binding Rossmann-fold domains"/>
    <property type="match status" value="1"/>
</dbReference>
<feature type="binding site" evidence="7">
    <location>
        <position position="160"/>
    </location>
    <ligand>
        <name>a divalent metal cation</name>
        <dbReference type="ChEBI" id="CHEBI:60240"/>
    </ligand>
</feature>
<dbReference type="SMART" id="SM00919">
    <property type="entry name" value="Malic_M"/>
    <property type="match status" value="1"/>
</dbReference>
<dbReference type="CDD" id="cd05311">
    <property type="entry name" value="NAD_bind_2_malic_enz"/>
    <property type="match status" value="1"/>
</dbReference>
<dbReference type="PIRSF" id="PIRSF000106">
    <property type="entry name" value="ME"/>
    <property type="match status" value="1"/>
</dbReference>
<dbReference type="GO" id="GO:0004470">
    <property type="term" value="F:malic enzyme activity"/>
    <property type="evidence" value="ECO:0007669"/>
    <property type="project" value="InterPro"/>
</dbReference>
<comment type="similarity">
    <text evidence="2 8">Belongs to the malic enzymes family.</text>
</comment>
<comment type="cofactor">
    <cofactor evidence="1">
        <name>Mn(2+)</name>
        <dbReference type="ChEBI" id="CHEBI:29035"/>
    </cofactor>
</comment>
<dbReference type="InterPro" id="IPR012301">
    <property type="entry name" value="Malic_N_dom"/>
</dbReference>
<dbReference type="InterPro" id="IPR015884">
    <property type="entry name" value="Malic_enzyme_CS"/>
</dbReference>
<dbReference type="InterPro" id="IPR045213">
    <property type="entry name" value="Malic_NAD-bd_bact_type"/>
</dbReference>
<feature type="active site" description="Proton donor" evidence="5">
    <location>
        <position position="37"/>
    </location>
</feature>
<dbReference type="InterPro" id="IPR051674">
    <property type="entry name" value="Malate_Decarboxylase"/>
</dbReference>
<evidence type="ECO:0000313" key="12">
    <source>
        <dbReference type="Proteomes" id="UP000237797"/>
    </source>
</evidence>
<comment type="caution">
    <text evidence="11">The sequence shown here is derived from an EMBL/GenBank/DDBJ whole genome shotgun (WGS) entry which is preliminary data.</text>
</comment>
<dbReference type="PROSITE" id="PS00331">
    <property type="entry name" value="MALIC_ENZYMES"/>
    <property type="match status" value="1"/>
</dbReference>
<dbReference type="SUPFAM" id="SSF53223">
    <property type="entry name" value="Aminoacid dehydrogenase-like, N-terminal domain"/>
    <property type="match status" value="1"/>
</dbReference>
<dbReference type="GO" id="GO:0046872">
    <property type="term" value="F:metal ion binding"/>
    <property type="evidence" value="ECO:0007669"/>
    <property type="project" value="UniProtKB-KW"/>
</dbReference>
<dbReference type="GO" id="GO:0016616">
    <property type="term" value="F:oxidoreductase activity, acting on the CH-OH group of donors, NAD or NADP as acceptor"/>
    <property type="evidence" value="ECO:0007669"/>
    <property type="project" value="InterPro"/>
</dbReference>
<feature type="binding site" evidence="6">
    <location>
        <position position="317"/>
    </location>
    <ligand>
        <name>(S)-malate</name>
        <dbReference type="ChEBI" id="CHEBI:15589"/>
    </ligand>
</feature>
<gene>
    <name evidence="11" type="ORF">CLV97_10984</name>
</gene>
<proteinExistence type="inferred from homology"/>
<feature type="active site" description="Proton acceptor" evidence="5">
    <location>
        <position position="92"/>
    </location>
</feature>
<evidence type="ECO:0000313" key="11">
    <source>
        <dbReference type="EMBL" id="PRX41033.1"/>
    </source>
</evidence>
<keyword evidence="12" id="KW-1185">Reference proteome</keyword>
<dbReference type="Gene3D" id="3.40.50.10380">
    <property type="entry name" value="Malic enzyme, N-terminal domain"/>
    <property type="match status" value="1"/>
</dbReference>
<protein>
    <submittedName>
        <fullName evidence="11">Malate dehydrogenase (Oxaloacetate-decarboxylating)</fullName>
    </submittedName>
</protein>
<dbReference type="InterPro" id="IPR037062">
    <property type="entry name" value="Malic_N_dom_sf"/>
</dbReference>
<dbReference type="Pfam" id="PF00390">
    <property type="entry name" value="malic"/>
    <property type="match status" value="1"/>
</dbReference>
<dbReference type="OrthoDB" id="9805787at2"/>
<dbReference type="FunFam" id="3.40.50.720:FF:000095">
    <property type="entry name" value="NADP-dependent malic enzyme"/>
    <property type="match status" value="1"/>
</dbReference>
<evidence type="ECO:0000256" key="8">
    <source>
        <dbReference type="RuleBase" id="RU003427"/>
    </source>
</evidence>
<dbReference type="EMBL" id="PVNE01000009">
    <property type="protein sequence ID" value="PRX41033.1"/>
    <property type="molecule type" value="Genomic_DNA"/>
</dbReference>
<evidence type="ECO:0000256" key="7">
    <source>
        <dbReference type="PIRSR" id="PIRSR000106-3"/>
    </source>
</evidence>
<evidence type="ECO:0000256" key="2">
    <source>
        <dbReference type="ARBA" id="ARBA00008785"/>
    </source>
</evidence>
<sequence length="425" mass="45855">MSTLREESLKLHREHRGKLTVQSKVPVDSARDLSLAYSPGVAEPCKEIHTNQETVYDYTMKGNLVAVVSDGTAVLGLGNIGPHAAMPVMEGKAVLFKAFAGVDAFPLCIDTTEIDKIVETVKLLSPTFGGINLEDIAAPKCFIIEERLKKEVDIPVFHDDQHGTAIVTLAGLINALKVVGKKMDEIRVVANGAGAAGIAIIKLLLSMGVQDVIMCDSRGTIYEGRPYGMNPIKESIAGLTNRDRVQGSLADAIRGADVFIGVSVEGAVTKEMVASMNRDPIIFAMANPIPEIMPEDAYASGAKVVGTGRSDFPNQVNNVLAFPGIFRGALDVRARGINEEMKIAAARAIAELIDEDELRPDYVIPAPFDPRVAPNVAAAVAKAAMETGMARIHVDTKEIYERTMQMNKRIPAEEAERLLNRRNSL</sequence>
<dbReference type="Pfam" id="PF03949">
    <property type="entry name" value="Malic_M"/>
    <property type="match status" value="1"/>
</dbReference>
<dbReference type="RefSeq" id="WP_106344908.1">
    <property type="nucleotide sequence ID" value="NZ_PVNE01000009.1"/>
</dbReference>
<name>A0A2T0LFS1_9BACL</name>
<feature type="binding site" evidence="7">
    <location>
        <position position="135"/>
    </location>
    <ligand>
        <name>a divalent metal cation</name>
        <dbReference type="ChEBI" id="CHEBI:60240"/>
    </ligand>
</feature>
<keyword evidence="3 7" id="KW-0479">Metal-binding</keyword>
<evidence type="ECO:0000256" key="5">
    <source>
        <dbReference type="PIRSR" id="PIRSR000106-1"/>
    </source>
</evidence>
<feature type="domain" description="Malic enzyme NAD-binding" evidence="9">
    <location>
        <begin position="161"/>
        <end position="385"/>
    </location>
</feature>
<organism evidence="11 12">
    <name type="scientific">Planifilum fimeticola</name>
    <dbReference type="NCBI Taxonomy" id="201975"/>
    <lineage>
        <taxon>Bacteria</taxon>
        <taxon>Bacillati</taxon>
        <taxon>Bacillota</taxon>
        <taxon>Bacilli</taxon>
        <taxon>Bacillales</taxon>
        <taxon>Thermoactinomycetaceae</taxon>
        <taxon>Planifilum</taxon>
    </lineage>
</organism>
<dbReference type="InterPro" id="IPR046346">
    <property type="entry name" value="Aminoacid_DH-like_N_sf"/>
</dbReference>
<dbReference type="PANTHER" id="PTHR43237:SF4">
    <property type="entry name" value="NADP-DEPENDENT MALIC ENZYME"/>
    <property type="match status" value="1"/>
</dbReference>
<evidence type="ECO:0000256" key="4">
    <source>
        <dbReference type="ARBA" id="ARBA00023002"/>
    </source>
</evidence>
<dbReference type="PRINTS" id="PR00072">
    <property type="entry name" value="MALOXRDTASE"/>
</dbReference>
<evidence type="ECO:0000256" key="3">
    <source>
        <dbReference type="ARBA" id="ARBA00022723"/>
    </source>
</evidence>
<feature type="binding site" evidence="6">
    <location>
        <position position="287"/>
    </location>
    <ligand>
        <name>(S)-malate</name>
        <dbReference type="ChEBI" id="CHEBI:15589"/>
    </ligand>
</feature>
<feature type="domain" description="Malic enzyme N-terminal" evidence="10">
    <location>
        <begin position="16"/>
        <end position="149"/>
    </location>
</feature>
<dbReference type="InterPro" id="IPR036291">
    <property type="entry name" value="NAD(P)-bd_dom_sf"/>
</dbReference>
<feature type="binding site" evidence="7">
    <location>
        <position position="134"/>
    </location>
    <ligand>
        <name>a divalent metal cation</name>
        <dbReference type="ChEBI" id="CHEBI:60240"/>
    </ligand>
</feature>
<evidence type="ECO:0000256" key="6">
    <source>
        <dbReference type="PIRSR" id="PIRSR000106-2"/>
    </source>
</evidence>
<dbReference type="Gene3D" id="3.40.50.720">
    <property type="entry name" value="NAD(P)-binding Rossmann-like Domain"/>
    <property type="match status" value="1"/>
</dbReference>
<dbReference type="PANTHER" id="PTHR43237">
    <property type="entry name" value="NADP-DEPENDENT MALIC ENZYME"/>
    <property type="match status" value="1"/>
</dbReference>
<reference evidence="11 12" key="1">
    <citation type="submission" date="2018-03" db="EMBL/GenBank/DDBJ databases">
        <title>Genomic Encyclopedia of Archaeal and Bacterial Type Strains, Phase II (KMG-II): from individual species to whole genera.</title>
        <authorList>
            <person name="Goeker M."/>
        </authorList>
    </citation>
    <scope>NUCLEOTIDE SEQUENCE [LARGE SCALE GENOMIC DNA]</scope>
    <source>
        <strain evidence="11 12">DSM 44946</strain>
    </source>
</reference>
<evidence type="ECO:0000256" key="1">
    <source>
        <dbReference type="ARBA" id="ARBA00001936"/>
    </source>
</evidence>
<dbReference type="InterPro" id="IPR001891">
    <property type="entry name" value="Malic_OxRdtase"/>
</dbReference>
<dbReference type="FunFam" id="3.40.50.10380:FF:000003">
    <property type="entry name" value="NADP-dependent malic enzyme"/>
    <property type="match status" value="1"/>
</dbReference>
<dbReference type="GO" id="GO:0051287">
    <property type="term" value="F:NAD binding"/>
    <property type="evidence" value="ECO:0007669"/>
    <property type="project" value="InterPro"/>
</dbReference>
<evidence type="ECO:0000259" key="10">
    <source>
        <dbReference type="SMART" id="SM01274"/>
    </source>
</evidence>
<dbReference type="AlphaFoldDB" id="A0A2T0LFS1"/>